<evidence type="ECO:0000313" key="3">
    <source>
        <dbReference type="Proteomes" id="UP001612741"/>
    </source>
</evidence>
<dbReference type="EMBL" id="JBITGY010000003">
    <property type="protein sequence ID" value="MFI6497923.1"/>
    <property type="molecule type" value="Genomic_DNA"/>
</dbReference>
<accession>A0ABW7YQ19</accession>
<evidence type="ECO:0008006" key="4">
    <source>
        <dbReference type="Google" id="ProtNLM"/>
    </source>
</evidence>
<dbReference type="RefSeq" id="WP_397081182.1">
    <property type="nucleotide sequence ID" value="NZ_JBITGY010000003.1"/>
</dbReference>
<keyword evidence="3" id="KW-1185">Reference proteome</keyword>
<gene>
    <name evidence="2" type="ORF">ACIBG2_11085</name>
</gene>
<proteinExistence type="predicted"/>
<dbReference type="SUPFAM" id="SSF48371">
    <property type="entry name" value="ARM repeat"/>
    <property type="match status" value="1"/>
</dbReference>
<evidence type="ECO:0000313" key="2">
    <source>
        <dbReference type="EMBL" id="MFI6497923.1"/>
    </source>
</evidence>
<comment type="caution">
    <text evidence="2">The sequence shown here is derived from an EMBL/GenBank/DDBJ whole genome shotgun (WGS) entry which is preliminary data.</text>
</comment>
<dbReference type="InterPro" id="IPR016024">
    <property type="entry name" value="ARM-type_fold"/>
</dbReference>
<feature type="region of interest" description="Disordered" evidence="1">
    <location>
        <begin position="1"/>
        <end position="38"/>
    </location>
</feature>
<name>A0ABW7YQ19_9ACTN</name>
<organism evidence="2 3">
    <name type="scientific">Nonomuraea typhae</name>
    <dbReference type="NCBI Taxonomy" id="2603600"/>
    <lineage>
        <taxon>Bacteria</taxon>
        <taxon>Bacillati</taxon>
        <taxon>Actinomycetota</taxon>
        <taxon>Actinomycetes</taxon>
        <taxon>Streptosporangiales</taxon>
        <taxon>Streptosporangiaceae</taxon>
        <taxon>Nonomuraea</taxon>
    </lineage>
</organism>
<protein>
    <recommendedName>
        <fullName evidence="4">HEAT repeat domain-containing protein</fullName>
    </recommendedName>
</protein>
<reference evidence="2 3" key="1">
    <citation type="submission" date="2024-10" db="EMBL/GenBank/DDBJ databases">
        <title>The Natural Products Discovery Center: Release of the First 8490 Sequenced Strains for Exploring Actinobacteria Biosynthetic Diversity.</title>
        <authorList>
            <person name="Kalkreuter E."/>
            <person name="Kautsar S.A."/>
            <person name="Yang D."/>
            <person name="Bader C.D."/>
            <person name="Teijaro C.N."/>
            <person name="Fluegel L."/>
            <person name="Davis C.M."/>
            <person name="Simpson J.R."/>
            <person name="Lauterbach L."/>
            <person name="Steele A.D."/>
            <person name="Gui C."/>
            <person name="Meng S."/>
            <person name="Li G."/>
            <person name="Viehrig K."/>
            <person name="Ye F."/>
            <person name="Su P."/>
            <person name="Kiefer A.F."/>
            <person name="Nichols A."/>
            <person name="Cepeda A.J."/>
            <person name="Yan W."/>
            <person name="Fan B."/>
            <person name="Jiang Y."/>
            <person name="Adhikari A."/>
            <person name="Zheng C.-J."/>
            <person name="Schuster L."/>
            <person name="Cowan T.M."/>
            <person name="Smanski M.J."/>
            <person name="Chevrette M.G."/>
            <person name="De Carvalho L.P.S."/>
            <person name="Shen B."/>
        </authorList>
    </citation>
    <scope>NUCLEOTIDE SEQUENCE [LARGE SCALE GENOMIC DNA]</scope>
    <source>
        <strain evidence="2 3">NPDC050545</strain>
    </source>
</reference>
<evidence type="ECO:0000256" key="1">
    <source>
        <dbReference type="SAM" id="MobiDB-lite"/>
    </source>
</evidence>
<dbReference type="Proteomes" id="UP001612741">
    <property type="component" value="Unassembled WGS sequence"/>
</dbReference>
<sequence length="708" mass="77208">MSEKTPPAADEGKEPDPQPSEGEQPEPVERKPHHLGREFSAAAANPGAVQERLGTEADAFSSFTGASVSAGQAAGRDVIINYHAVSAAKNAPRVWRLRPDDLKDAEQRFVAPVDFDALREAIGVRRVVFIRADPGSGKCMAATRLLLGCSAIFRLHSDTRLGTLTSDVLTAGCGYVLADLPGAAARELTIDDLNQLTDSLERADARLVVTLSPSRRILDSEVDALVMELGQVIDRMQVFCRRLARDLEDAAVDQVFDDQPMMVLVGEELDRNPAPAHAALVAMFTAEAFQAGEPLADTVRDRLAMLDAAEFTRWAEKLPDLPTQCMALAVAVLGGEPYETVSAAAELLCKSLEPDRPLASAEPERHAPLTPRKATRLMHLRAHVVRSTVQTRHGGAPTEAVRYRDPAFQQKYLLYFWNEYDQARPTLLAWLRICAQHELESVRVRTAVATGILASKSFDHVRALVIDPWAESDDPDLRDAAARAMRHAAAADSDLGPHTRDLVAAWSAEEAPELQATAARCWRIEYDAAGPDAAMAALEQLATSDDLDVTTAICHSLTEMWEIDGERLAAPALLLRWLTMVSRKATARLAFLFAAADLVRQVGDVTWPALLDIATGDPIRHREIAALWRDAITAPHLNPHAKEILAEWARSVDEHPLARRSFARLMEAVAETPRSATILAHEAGKWATGSRCAPAASRDVLSLITREG</sequence>